<evidence type="ECO:0000313" key="2">
    <source>
        <dbReference type="Proteomes" id="UP000293652"/>
    </source>
</evidence>
<reference evidence="1 2" key="1">
    <citation type="submission" date="2019-02" db="EMBL/GenBank/DDBJ databases">
        <title>The genomic architecture of introgression among sibling species of bacteria.</title>
        <authorList>
            <person name="Cavassim M.I.A."/>
            <person name="Moeskjaer S."/>
            <person name="Moslemi C."/>
            <person name="Fields B."/>
            <person name="Bachmann A."/>
            <person name="Vilhjalmsson B."/>
            <person name="Schierup M.H."/>
            <person name="Young J.P.W."/>
            <person name="Andersen S.U."/>
        </authorList>
    </citation>
    <scope>NUCLEOTIDE SEQUENCE [LARGE SCALE GENOMIC DNA]</scope>
    <source>
        <strain evidence="1 2">SM145A</strain>
    </source>
</reference>
<organism evidence="1 2">
    <name type="scientific">Rhizobium leguminosarum</name>
    <dbReference type="NCBI Taxonomy" id="384"/>
    <lineage>
        <taxon>Bacteria</taxon>
        <taxon>Pseudomonadati</taxon>
        <taxon>Pseudomonadota</taxon>
        <taxon>Alphaproteobacteria</taxon>
        <taxon>Hyphomicrobiales</taxon>
        <taxon>Rhizobiaceae</taxon>
        <taxon>Rhizobium/Agrobacterium group</taxon>
        <taxon>Rhizobium</taxon>
    </lineage>
</organism>
<dbReference type="AlphaFoldDB" id="A0A4Q8XNL4"/>
<dbReference type="EMBL" id="SIPC01000011">
    <property type="protein sequence ID" value="TAX63926.1"/>
    <property type="molecule type" value="Genomic_DNA"/>
</dbReference>
<sequence>MLSTKARLARASTKFVWGSALLNTDVGPLIFEEFLPAALEDCRFRAEPDPVVVGHGLGQIPLALDRQLQGISAAKLVVTL</sequence>
<comment type="caution">
    <text evidence="1">The sequence shown here is derived from an EMBL/GenBank/DDBJ whole genome shotgun (WGS) entry which is preliminary data.</text>
</comment>
<proteinExistence type="predicted"/>
<gene>
    <name evidence="1" type="ORF">ELI03_35510</name>
</gene>
<name>A0A4Q8XNL4_RHILE</name>
<protein>
    <submittedName>
        <fullName evidence="1">Uncharacterized protein</fullName>
    </submittedName>
</protein>
<accession>A0A4Q8XNL4</accession>
<dbReference type="RefSeq" id="WP_130751354.1">
    <property type="nucleotide sequence ID" value="NZ_SIPC01000011.1"/>
</dbReference>
<evidence type="ECO:0000313" key="1">
    <source>
        <dbReference type="EMBL" id="TAX63926.1"/>
    </source>
</evidence>
<dbReference type="Proteomes" id="UP000293652">
    <property type="component" value="Unassembled WGS sequence"/>
</dbReference>